<name>A0A5A7V2X9_CUCMM</name>
<proteinExistence type="predicted"/>
<dbReference type="EMBL" id="SSTE01004741">
    <property type="protein sequence ID" value="KAA0061620.1"/>
    <property type="molecule type" value="Genomic_DNA"/>
</dbReference>
<accession>A0A5A7V2X9</accession>
<protein>
    <submittedName>
        <fullName evidence="1">Uncharacterized protein</fullName>
    </submittedName>
</protein>
<reference evidence="1 2" key="1">
    <citation type="submission" date="2019-08" db="EMBL/GenBank/DDBJ databases">
        <title>Draft genome sequences of two oriental melons (Cucumis melo L. var makuwa).</title>
        <authorList>
            <person name="Kwon S.-Y."/>
        </authorList>
    </citation>
    <scope>NUCLEOTIDE SEQUENCE [LARGE SCALE GENOMIC DNA]</scope>
    <source>
        <strain evidence="2">cv. SW 3</strain>
        <tissue evidence="1">Leaf</tissue>
    </source>
</reference>
<dbReference type="Proteomes" id="UP000321393">
    <property type="component" value="Unassembled WGS sequence"/>
</dbReference>
<sequence>MNAREAMTKSVEGVGGLCEKALHGGGCKDAECISGCKALFGKEYICNDPTFQTKLRSMLTVKTRHVEGHDLSAQGTGRSTWKIGLGWEAAWHRSSRVGLDWLTIQLASRLTAWLAARLVKSTWRKPVLAQ</sequence>
<evidence type="ECO:0000313" key="1">
    <source>
        <dbReference type="EMBL" id="KAA0061620.1"/>
    </source>
</evidence>
<dbReference type="AlphaFoldDB" id="A0A5A7V2X9"/>
<evidence type="ECO:0000313" key="2">
    <source>
        <dbReference type="Proteomes" id="UP000321393"/>
    </source>
</evidence>
<organism evidence="1 2">
    <name type="scientific">Cucumis melo var. makuwa</name>
    <name type="common">Oriental melon</name>
    <dbReference type="NCBI Taxonomy" id="1194695"/>
    <lineage>
        <taxon>Eukaryota</taxon>
        <taxon>Viridiplantae</taxon>
        <taxon>Streptophyta</taxon>
        <taxon>Embryophyta</taxon>
        <taxon>Tracheophyta</taxon>
        <taxon>Spermatophyta</taxon>
        <taxon>Magnoliopsida</taxon>
        <taxon>eudicotyledons</taxon>
        <taxon>Gunneridae</taxon>
        <taxon>Pentapetalae</taxon>
        <taxon>rosids</taxon>
        <taxon>fabids</taxon>
        <taxon>Cucurbitales</taxon>
        <taxon>Cucurbitaceae</taxon>
        <taxon>Benincaseae</taxon>
        <taxon>Cucumis</taxon>
    </lineage>
</organism>
<comment type="caution">
    <text evidence="1">The sequence shown here is derived from an EMBL/GenBank/DDBJ whole genome shotgun (WGS) entry which is preliminary data.</text>
</comment>
<gene>
    <name evidence="1" type="ORF">E6C27_scaffold3980G00030</name>
</gene>